<dbReference type="Pfam" id="PF07729">
    <property type="entry name" value="FCD"/>
    <property type="match status" value="1"/>
</dbReference>
<dbReference type="Proteomes" id="UP001166251">
    <property type="component" value="Unassembled WGS sequence"/>
</dbReference>
<evidence type="ECO:0000313" key="5">
    <source>
        <dbReference type="EMBL" id="MBW8190609.1"/>
    </source>
</evidence>
<feature type="domain" description="HTH gntR-type" evidence="4">
    <location>
        <begin position="9"/>
        <end position="77"/>
    </location>
</feature>
<dbReference type="EMBL" id="JAHZSS010000005">
    <property type="protein sequence ID" value="MBW8190609.1"/>
    <property type="molecule type" value="Genomic_DNA"/>
</dbReference>
<dbReference type="SMART" id="SM00345">
    <property type="entry name" value="HTH_GNTR"/>
    <property type="match status" value="1"/>
</dbReference>
<evidence type="ECO:0000256" key="3">
    <source>
        <dbReference type="ARBA" id="ARBA00023163"/>
    </source>
</evidence>
<gene>
    <name evidence="5" type="ORF">K0504_06125</name>
</gene>
<dbReference type="InterPro" id="IPR008920">
    <property type="entry name" value="TF_FadR/GntR_C"/>
</dbReference>
<proteinExistence type="predicted"/>
<dbReference type="InterPro" id="IPR011711">
    <property type="entry name" value="GntR_C"/>
</dbReference>
<organism evidence="5 6">
    <name type="scientific">Neiella holothuriorum</name>
    <dbReference type="NCBI Taxonomy" id="2870530"/>
    <lineage>
        <taxon>Bacteria</taxon>
        <taxon>Pseudomonadati</taxon>
        <taxon>Pseudomonadota</taxon>
        <taxon>Gammaproteobacteria</taxon>
        <taxon>Alteromonadales</taxon>
        <taxon>Echinimonadaceae</taxon>
        <taxon>Neiella</taxon>
    </lineage>
</organism>
<dbReference type="Pfam" id="PF00392">
    <property type="entry name" value="GntR"/>
    <property type="match status" value="1"/>
</dbReference>
<dbReference type="RefSeq" id="WP_220103296.1">
    <property type="nucleotide sequence ID" value="NZ_JAHZSS010000005.1"/>
</dbReference>
<dbReference type="PANTHER" id="PTHR43537">
    <property type="entry name" value="TRANSCRIPTIONAL REGULATOR, GNTR FAMILY"/>
    <property type="match status" value="1"/>
</dbReference>
<name>A0ABS7EE34_9GAMM</name>
<keyword evidence="2" id="KW-0238">DNA-binding</keyword>
<dbReference type="InterPro" id="IPR036390">
    <property type="entry name" value="WH_DNA-bd_sf"/>
</dbReference>
<evidence type="ECO:0000256" key="1">
    <source>
        <dbReference type="ARBA" id="ARBA00023015"/>
    </source>
</evidence>
<evidence type="ECO:0000259" key="4">
    <source>
        <dbReference type="PROSITE" id="PS50949"/>
    </source>
</evidence>
<dbReference type="CDD" id="cd07377">
    <property type="entry name" value="WHTH_GntR"/>
    <property type="match status" value="1"/>
</dbReference>
<comment type="caution">
    <text evidence="5">The sequence shown here is derived from an EMBL/GenBank/DDBJ whole genome shotgun (WGS) entry which is preliminary data.</text>
</comment>
<dbReference type="SUPFAM" id="SSF48008">
    <property type="entry name" value="GntR ligand-binding domain-like"/>
    <property type="match status" value="1"/>
</dbReference>
<dbReference type="PROSITE" id="PS50949">
    <property type="entry name" value="HTH_GNTR"/>
    <property type="match status" value="1"/>
</dbReference>
<dbReference type="PANTHER" id="PTHR43537:SF5">
    <property type="entry name" value="UXU OPERON TRANSCRIPTIONAL REGULATOR"/>
    <property type="match status" value="1"/>
</dbReference>
<dbReference type="Gene3D" id="1.10.10.10">
    <property type="entry name" value="Winged helix-like DNA-binding domain superfamily/Winged helix DNA-binding domain"/>
    <property type="match status" value="1"/>
</dbReference>
<sequence>MIFSSINQNRLYLKVADQILDLIKQKDFSKGDKLPSERILSSELGVSRPTVREAMVALELADMIEIRTASGIYLKHAATKSAKLLIDGGPGPFEILEARQIFEREACALAAKRISDEQLDKLEALLDAMLEENESLSPTEKADEEFHCEIAKASGNSAIYQTVMWLWQLRNESDLVSHFHKQTRMDGIRPIIEDHKKILDALKARDTEKSRAAMDEHLHRVIESLL</sequence>
<reference evidence="5" key="1">
    <citation type="submission" date="2021-07" db="EMBL/GenBank/DDBJ databases">
        <title>Neiella marina sp. nov., isolated from the intestinal content of sea cucumber Apostichopus japonicus.</title>
        <authorList>
            <person name="Bai X."/>
        </authorList>
    </citation>
    <scope>NUCLEOTIDE SEQUENCE</scope>
    <source>
        <strain evidence="5">126</strain>
    </source>
</reference>
<keyword evidence="6" id="KW-1185">Reference proteome</keyword>
<dbReference type="SMART" id="SM00895">
    <property type="entry name" value="FCD"/>
    <property type="match status" value="1"/>
</dbReference>
<dbReference type="Gene3D" id="1.20.120.530">
    <property type="entry name" value="GntR ligand-binding domain-like"/>
    <property type="match status" value="1"/>
</dbReference>
<evidence type="ECO:0000256" key="2">
    <source>
        <dbReference type="ARBA" id="ARBA00023125"/>
    </source>
</evidence>
<keyword evidence="3" id="KW-0804">Transcription</keyword>
<accession>A0ABS7EE34</accession>
<evidence type="ECO:0000313" key="6">
    <source>
        <dbReference type="Proteomes" id="UP001166251"/>
    </source>
</evidence>
<dbReference type="InterPro" id="IPR000524">
    <property type="entry name" value="Tscrpt_reg_HTH_GntR"/>
</dbReference>
<dbReference type="InterPro" id="IPR036388">
    <property type="entry name" value="WH-like_DNA-bd_sf"/>
</dbReference>
<keyword evidence="1" id="KW-0805">Transcription regulation</keyword>
<dbReference type="PRINTS" id="PR00035">
    <property type="entry name" value="HTHGNTR"/>
</dbReference>
<protein>
    <submittedName>
        <fullName evidence="5">FadR family transcriptional regulator</fullName>
    </submittedName>
</protein>
<dbReference type="SUPFAM" id="SSF46785">
    <property type="entry name" value="Winged helix' DNA-binding domain"/>
    <property type="match status" value="1"/>
</dbReference>